<proteinExistence type="predicted"/>
<dbReference type="AlphaFoldDB" id="A0A6M3JFC1"/>
<accession>A0A6M3JFC1</accession>
<protein>
    <submittedName>
        <fullName evidence="1">Uncharacterized protein</fullName>
    </submittedName>
</protein>
<sequence>MARIKMPPCNNPECCASTNIADHESFGSGELDDYGFWEKPCSICARSYEKATGKIAWPYTHSLNK</sequence>
<dbReference type="EMBL" id="MT141648">
    <property type="protein sequence ID" value="QJA68774.1"/>
    <property type="molecule type" value="Genomic_DNA"/>
</dbReference>
<reference evidence="1" key="1">
    <citation type="submission" date="2020-03" db="EMBL/GenBank/DDBJ databases">
        <title>The deep terrestrial virosphere.</title>
        <authorList>
            <person name="Holmfeldt K."/>
            <person name="Nilsson E."/>
            <person name="Simone D."/>
            <person name="Lopez-Fernandez M."/>
            <person name="Wu X."/>
            <person name="de Brujin I."/>
            <person name="Lundin D."/>
            <person name="Andersson A."/>
            <person name="Bertilsson S."/>
            <person name="Dopson M."/>
        </authorList>
    </citation>
    <scope>NUCLEOTIDE SEQUENCE</scope>
    <source>
        <strain evidence="1">MM415A05776</strain>
        <strain evidence="2">MM415B07537</strain>
    </source>
</reference>
<evidence type="ECO:0000313" key="2">
    <source>
        <dbReference type="EMBL" id="QJA96731.1"/>
    </source>
</evidence>
<gene>
    <name evidence="1" type="ORF">MM415A05776_0002</name>
    <name evidence="2" type="ORF">MM415B07537_0006</name>
</gene>
<organism evidence="1">
    <name type="scientific">viral metagenome</name>
    <dbReference type="NCBI Taxonomy" id="1070528"/>
    <lineage>
        <taxon>unclassified sequences</taxon>
        <taxon>metagenomes</taxon>
        <taxon>organismal metagenomes</taxon>
    </lineage>
</organism>
<dbReference type="EMBL" id="MT143428">
    <property type="protein sequence ID" value="QJA96731.1"/>
    <property type="molecule type" value="Genomic_DNA"/>
</dbReference>
<name>A0A6M3JFC1_9ZZZZ</name>
<evidence type="ECO:0000313" key="1">
    <source>
        <dbReference type="EMBL" id="QJA68774.1"/>
    </source>
</evidence>